<dbReference type="GO" id="GO:0004324">
    <property type="term" value="F:ferredoxin-NADP+ reductase activity"/>
    <property type="evidence" value="ECO:0007669"/>
    <property type="project" value="UniProtKB-EC"/>
</dbReference>
<dbReference type="PRINTS" id="PR00410">
    <property type="entry name" value="PHEHYDRXLASE"/>
</dbReference>
<dbReference type="Gene3D" id="2.40.30.10">
    <property type="entry name" value="Translation factors"/>
    <property type="match status" value="1"/>
</dbReference>
<dbReference type="InterPro" id="IPR051930">
    <property type="entry name" value="FNR_type-1"/>
</dbReference>
<dbReference type="InterPro" id="IPR039261">
    <property type="entry name" value="FNR_nucleotide-bd"/>
</dbReference>
<dbReference type="InterPro" id="IPR017938">
    <property type="entry name" value="Riboflavin_synthase-like_b-brl"/>
</dbReference>
<dbReference type="PANTHER" id="PTHR47878:SF2">
    <property type="entry name" value="OXIDOREDUCTASE FAD_NAD(P)-BINDING DOMAIN PROTEIN"/>
    <property type="match status" value="1"/>
</dbReference>
<comment type="catalytic activity">
    <reaction evidence="4">
        <text>2 reduced [2Fe-2S]-[ferredoxin] + NADP(+) + H(+) = 2 oxidized [2Fe-2S]-[ferredoxin] + NADPH</text>
        <dbReference type="Rhea" id="RHEA:20125"/>
        <dbReference type="Rhea" id="RHEA-COMP:10000"/>
        <dbReference type="Rhea" id="RHEA-COMP:10001"/>
        <dbReference type="ChEBI" id="CHEBI:15378"/>
        <dbReference type="ChEBI" id="CHEBI:33737"/>
        <dbReference type="ChEBI" id="CHEBI:33738"/>
        <dbReference type="ChEBI" id="CHEBI:57783"/>
        <dbReference type="ChEBI" id="CHEBI:58349"/>
        <dbReference type="EC" id="1.18.1.2"/>
    </reaction>
</comment>
<dbReference type="GO" id="GO:0042167">
    <property type="term" value="P:heme catabolic process"/>
    <property type="evidence" value="ECO:0007669"/>
    <property type="project" value="TreeGrafter"/>
</dbReference>
<evidence type="ECO:0000256" key="4">
    <source>
        <dbReference type="ARBA" id="ARBA00047776"/>
    </source>
</evidence>
<dbReference type="GO" id="GO:0034599">
    <property type="term" value="P:cellular response to oxidative stress"/>
    <property type="evidence" value="ECO:0007669"/>
    <property type="project" value="TreeGrafter"/>
</dbReference>
<comment type="caution">
    <text evidence="6">The sequence shown here is derived from an EMBL/GenBank/DDBJ whole genome shotgun (WGS) entry which is preliminary data.</text>
</comment>
<dbReference type="Pfam" id="PF08022">
    <property type="entry name" value="FAD_binding_8"/>
    <property type="match status" value="1"/>
</dbReference>
<dbReference type="InterPro" id="IPR017927">
    <property type="entry name" value="FAD-bd_FR_type"/>
</dbReference>
<reference evidence="7" key="1">
    <citation type="submission" date="2017-05" db="EMBL/GenBank/DDBJ databases">
        <title>Improved OligoMM genomes.</title>
        <authorList>
            <person name="Garzetti D."/>
        </authorList>
    </citation>
    <scope>NUCLEOTIDE SEQUENCE [LARGE SCALE GENOMIC DNA]</scope>
    <source>
        <strain evidence="7">YL45</strain>
    </source>
</reference>
<evidence type="ECO:0000259" key="5">
    <source>
        <dbReference type="PROSITE" id="PS51384"/>
    </source>
</evidence>
<evidence type="ECO:0000313" key="7">
    <source>
        <dbReference type="Proteomes" id="UP000214610"/>
    </source>
</evidence>
<keyword evidence="7" id="KW-1185">Reference proteome</keyword>
<name>A0A227KAI7_9BURK</name>
<keyword evidence="3" id="KW-0547">Nucleotide-binding</keyword>
<comment type="similarity">
    <text evidence="1">Belongs to the ferredoxin--NADP reductase type 1 family.</text>
</comment>
<dbReference type="EC" id="1.18.1.2" evidence="2"/>
<dbReference type="InterPro" id="IPR033892">
    <property type="entry name" value="FNR_bac"/>
</dbReference>
<evidence type="ECO:0000256" key="1">
    <source>
        <dbReference type="ARBA" id="ARBA00008312"/>
    </source>
</evidence>
<dbReference type="RefSeq" id="WP_066591687.1">
    <property type="nucleotide sequence ID" value="NZ_CAJTBZ010000029.1"/>
</dbReference>
<dbReference type="Proteomes" id="UP000214610">
    <property type="component" value="Unassembled WGS sequence"/>
</dbReference>
<accession>A0A227KAI7</accession>
<organism evidence="6 7">
    <name type="scientific">Turicimonas muris</name>
    <dbReference type="NCBI Taxonomy" id="1796652"/>
    <lineage>
        <taxon>Bacteria</taxon>
        <taxon>Pseudomonadati</taxon>
        <taxon>Pseudomonadota</taxon>
        <taxon>Betaproteobacteria</taxon>
        <taxon>Burkholderiales</taxon>
        <taxon>Sutterellaceae</taxon>
        <taxon>Turicimonas</taxon>
    </lineage>
</organism>
<evidence type="ECO:0000313" key="6">
    <source>
        <dbReference type="EMBL" id="OXE44342.1"/>
    </source>
</evidence>
<protein>
    <recommendedName>
        <fullName evidence="2">ferredoxin--NADP(+) reductase</fullName>
        <ecNumber evidence="2">1.18.1.2</ecNumber>
    </recommendedName>
</protein>
<dbReference type="GO" id="GO:0000166">
    <property type="term" value="F:nucleotide binding"/>
    <property type="evidence" value="ECO:0007669"/>
    <property type="project" value="UniProtKB-KW"/>
</dbReference>
<dbReference type="Gene3D" id="3.40.50.80">
    <property type="entry name" value="Nucleotide-binding domain of ferredoxin-NADP reductase (FNR) module"/>
    <property type="match status" value="1"/>
</dbReference>
<dbReference type="AlphaFoldDB" id="A0A227KAI7"/>
<sequence length="259" mass="29041">MIPQKAVPIKLLQKQVWREGLVSLRFEKPDSFTFKPGQFVRLGIEKDFAEGAAYEGRPYSMASLPEDPFLEFFIVEVQGGRVSSALTALEPGQSCYLEPELWGSMLPERIPGGNTLWCISSGTGLAPFMSILQDESVWKQWPNIVLVHSVRYSEDLAYTNLIQKFTDDSRFGANPNNSFCYVPVITREATQFLSQRIPALIENGDLEATAERKLDPVKSRVLLCGNPEMLKSARNVLKTKGFVSPRRGQPGNLLAENLW</sequence>
<evidence type="ECO:0000256" key="2">
    <source>
        <dbReference type="ARBA" id="ARBA00013223"/>
    </source>
</evidence>
<dbReference type="SUPFAM" id="SSF63380">
    <property type="entry name" value="Riboflavin synthase domain-like"/>
    <property type="match status" value="1"/>
</dbReference>
<dbReference type="CDD" id="cd06195">
    <property type="entry name" value="FNR1"/>
    <property type="match status" value="1"/>
</dbReference>
<dbReference type="PROSITE" id="PS51384">
    <property type="entry name" value="FAD_FR"/>
    <property type="match status" value="1"/>
</dbReference>
<feature type="domain" description="FAD-binding FR-type" evidence="5">
    <location>
        <begin position="4"/>
        <end position="108"/>
    </location>
</feature>
<dbReference type="EMBL" id="NHMP01000013">
    <property type="protein sequence ID" value="OXE44342.1"/>
    <property type="molecule type" value="Genomic_DNA"/>
</dbReference>
<dbReference type="InterPro" id="IPR013112">
    <property type="entry name" value="FAD-bd_8"/>
</dbReference>
<dbReference type="SUPFAM" id="SSF52343">
    <property type="entry name" value="Ferredoxin reductase-like, C-terminal NADP-linked domain"/>
    <property type="match status" value="1"/>
</dbReference>
<dbReference type="Pfam" id="PF00175">
    <property type="entry name" value="NAD_binding_1"/>
    <property type="match status" value="1"/>
</dbReference>
<dbReference type="InterPro" id="IPR001433">
    <property type="entry name" value="OxRdtase_FAD/NAD-bd"/>
</dbReference>
<proteinExistence type="inferred from homology"/>
<gene>
    <name evidence="6" type="ORF">ADH67_12515</name>
</gene>
<evidence type="ECO:0000256" key="3">
    <source>
        <dbReference type="ARBA" id="ARBA00022741"/>
    </source>
</evidence>
<dbReference type="GeneID" id="78363555"/>
<dbReference type="PANTHER" id="PTHR47878">
    <property type="entry name" value="OXIDOREDUCTASE FAD/NAD(P)-BINDING DOMAIN PROTEIN"/>
    <property type="match status" value="1"/>
</dbReference>